<dbReference type="PROSITE" id="PS50893">
    <property type="entry name" value="ABC_TRANSPORTER_2"/>
    <property type="match status" value="1"/>
</dbReference>
<evidence type="ECO:0000313" key="10">
    <source>
        <dbReference type="EMBL" id="EPE30102.1"/>
    </source>
</evidence>
<dbReference type="InterPro" id="IPR050352">
    <property type="entry name" value="ABCG_transporters"/>
</dbReference>
<dbReference type="Pfam" id="PF00005">
    <property type="entry name" value="ABC_tran"/>
    <property type="match status" value="1"/>
</dbReference>
<feature type="domain" description="ABC transporter" evidence="9">
    <location>
        <begin position="338"/>
        <end position="577"/>
    </location>
</feature>
<evidence type="ECO:0000256" key="6">
    <source>
        <dbReference type="ARBA" id="ARBA00022989"/>
    </source>
</evidence>
<accession>S3CUL3</accession>
<protein>
    <submittedName>
        <fullName evidence="10">p-loop containing nucleoside triphosphate hydrolase</fullName>
    </submittedName>
</protein>
<dbReference type="FunFam" id="3.40.50.300:FF:000367">
    <property type="entry name" value="ABC transporter G family member 24"/>
    <property type="match status" value="1"/>
</dbReference>
<dbReference type="InterPro" id="IPR003439">
    <property type="entry name" value="ABC_transporter-like_ATP-bd"/>
</dbReference>
<dbReference type="InterPro" id="IPR013525">
    <property type="entry name" value="ABC2_TM"/>
</dbReference>
<feature type="transmembrane region" description="Helical" evidence="8">
    <location>
        <begin position="821"/>
        <end position="839"/>
    </location>
</feature>
<dbReference type="RefSeq" id="XP_008082779.1">
    <property type="nucleotide sequence ID" value="XM_008084588.1"/>
</dbReference>
<feature type="transmembrane region" description="Helical" evidence="8">
    <location>
        <begin position="756"/>
        <end position="777"/>
    </location>
</feature>
<feature type="transmembrane region" description="Helical" evidence="8">
    <location>
        <begin position="789"/>
        <end position="809"/>
    </location>
</feature>
<evidence type="ECO:0000259" key="9">
    <source>
        <dbReference type="PROSITE" id="PS50893"/>
    </source>
</evidence>
<evidence type="ECO:0000256" key="4">
    <source>
        <dbReference type="ARBA" id="ARBA00022741"/>
    </source>
</evidence>
<dbReference type="Pfam" id="PF01061">
    <property type="entry name" value="ABC2_membrane"/>
    <property type="match status" value="1"/>
</dbReference>
<dbReference type="GO" id="GO:0140359">
    <property type="term" value="F:ABC-type transporter activity"/>
    <property type="evidence" value="ECO:0007669"/>
    <property type="project" value="InterPro"/>
</dbReference>
<dbReference type="Proteomes" id="UP000016922">
    <property type="component" value="Unassembled WGS sequence"/>
</dbReference>
<keyword evidence="6 8" id="KW-1133">Transmembrane helix</keyword>
<proteinExistence type="predicted"/>
<evidence type="ECO:0000256" key="8">
    <source>
        <dbReference type="SAM" id="Phobius"/>
    </source>
</evidence>
<dbReference type="Gene3D" id="3.40.50.300">
    <property type="entry name" value="P-loop containing nucleotide triphosphate hydrolases"/>
    <property type="match status" value="1"/>
</dbReference>
<dbReference type="KEGG" id="glz:GLAREA_12825"/>
<dbReference type="SUPFAM" id="SSF52540">
    <property type="entry name" value="P-loop containing nucleoside triphosphate hydrolases"/>
    <property type="match status" value="1"/>
</dbReference>
<name>S3CUL3_GLAL2</name>
<dbReference type="InterPro" id="IPR027417">
    <property type="entry name" value="P-loop_NTPase"/>
</dbReference>
<dbReference type="PROSITE" id="PS00211">
    <property type="entry name" value="ABC_TRANSPORTER_1"/>
    <property type="match status" value="1"/>
</dbReference>
<feature type="transmembrane region" description="Helical" evidence="8">
    <location>
        <begin position="715"/>
        <end position="735"/>
    </location>
</feature>
<dbReference type="OMA" id="HSNHGDV"/>
<keyword evidence="4" id="KW-0547">Nucleotide-binding</keyword>
<evidence type="ECO:0000256" key="1">
    <source>
        <dbReference type="ARBA" id="ARBA00004141"/>
    </source>
</evidence>
<keyword evidence="10" id="KW-0378">Hydrolase</keyword>
<evidence type="ECO:0000256" key="2">
    <source>
        <dbReference type="ARBA" id="ARBA00022448"/>
    </source>
</evidence>
<reference evidence="10 11" key="1">
    <citation type="journal article" date="2013" name="BMC Genomics">
        <title>Genomics-driven discovery of the pneumocandin biosynthetic gene cluster in the fungus Glarea lozoyensis.</title>
        <authorList>
            <person name="Chen L."/>
            <person name="Yue Q."/>
            <person name="Zhang X."/>
            <person name="Xiang M."/>
            <person name="Wang C."/>
            <person name="Li S."/>
            <person name="Che Y."/>
            <person name="Ortiz-Lopez F.J."/>
            <person name="Bills G.F."/>
            <person name="Liu X."/>
            <person name="An Z."/>
        </authorList>
    </citation>
    <scope>NUCLEOTIDE SEQUENCE [LARGE SCALE GENOMIC DNA]</scope>
    <source>
        <strain evidence="11">ATCC 20868 / MF5171</strain>
    </source>
</reference>
<dbReference type="InterPro" id="IPR043926">
    <property type="entry name" value="ABCG_dom"/>
</dbReference>
<sequence>MTDPNDPSAPFNQTEFDEAIAGLNQTEIDELMAGTNQTEIDEAIAGANQTEVDDFLLRNTGSKEVNQTTVIGLMKETNQTFTCHNMLLPTPMQNASSWAAVGCLRGFFCPNNTAEHLPEYCPPSPDCGARRLMSAICEPQGIYEPTICPAGFYCPVVDGRSQKFQCPSGSYCRRGSAAARKCSIGSYCPAGAKKETSFVASGLAILIDTILITICVFLKLRAFYVAKSKKGKKVNKKAATFFTKGASLPNFRGKNYEQLEDEQYHGSISPESHNMIPMTNTAAYRRRPTGFQEIGQVEHNFSLADHINDDDVADSTDLQRFVQSLSKILGATKFGLTFEFQNLRFHPSKAPRPILQDVSGCINAGSLWGVMGASGAGKSTFVNVLMGKQAGITGITKVNGVAGDIKKYKKIIGYVPQDDIVLPELTVRENILHSARIRLPSNWSDSEIQHHVDVLLSCLQLSHVKDSLVGSPGAPVISGGQRKRVSIGMELAAAPMALFLDEPTSGLDATAAASIMSTLKALSRLGMTIITVIHQPRPEIFESLDSLVLLGAGRMIYQGPEDNIRPYLENLGFHFPEHSNPADIMGDIIAGEGRHYKPTGDASVQWLIDTWATTHPSSALDKTKNSTISTTEITSLTSTIKQRGAPFHRQTLLCLNRSLLQQFRMKSSFFFELGVGSMAGFLIGLSQLNGKGQVFQSIYVEPYQFISSAAQHTSIPQIALLVGLAIGLTASAPGVKVFSEEKLVFWREAAAGHNRFAYYMGKVLSTIPRMILANFHFTTLFMLLSTPDITFLHSFAVNLLYFWCIYGIASCISMVTRREDGPLLAVMCSLIVGVLNGFSPTLSTVRDWKLAWLWRASPGTWLAEAYFTENLTPLRHLYDIETARDTLGYWLGVYTRDCLMLLMLGAVYRVLAFGGLRFMYPSRQR</sequence>
<dbReference type="OrthoDB" id="66620at2759"/>
<keyword evidence="2" id="KW-0813">Transport</keyword>
<dbReference type="InterPro" id="IPR003593">
    <property type="entry name" value="AAA+_ATPase"/>
</dbReference>
<keyword evidence="3 8" id="KW-0812">Transmembrane</keyword>
<dbReference type="SMART" id="SM00382">
    <property type="entry name" value="AAA"/>
    <property type="match status" value="1"/>
</dbReference>
<dbReference type="PANTHER" id="PTHR48041:SF91">
    <property type="entry name" value="ABC TRANSPORTER G FAMILY MEMBER 28"/>
    <property type="match status" value="1"/>
</dbReference>
<organism evidence="10 11">
    <name type="scientific">Glarea lozoyensis (strain ATCC 20868 / MF5171)</name>
    <dbReference type="NCBI Taxonomy" id="1116229"/>
    <lineage>
        <taxon>Eukaryota</taxon>
        <taxon>Fungi</taxon>
        <taxon>Dikarya</taxon>
        <taxon>Ascomycota</taxon>
        <taxon>Pezizomycotina</taxon>
        <taxon>Leotiomycetes</taxon>
        <taxon>Helotiales</taxon>
        <taxon>Helotiaceae</taxon>
        <taxon>Glarea</taxon>
    </lineage>
</organism>
<evidence type="ECO:0000256" key="3">
    <source>
        <dbReference type="ARBA" id="ARBA00022692"/>
    </source>
</evidence>
<dbReference type="eggNOG" id="KOG0061">
    <property type="taxonomic scope" value="Eukaryota"/>
</dbReference>
<dbReference type="GeneID" id="19471865"/>
<keyword evidence="11" id="KW-1185">Reference proteome</keyword>
<feature type="transmembrane region" description="Helical" evidence="8">
    <location>
        <begin position="198"/>
        <end position="220"/>
    </location>
</feature>
<dbReference type="AlphaFoldDB" id="S3CUL3"/>
<evidence type="ECO:0000313" key="11">
    <source>
        <dbReference type="Proteomes" id="UP000016922"/>
    </source>
</evidence>
<feature type="transmembrane region" description="Helical" evidence="8">
    <location>
        <begin position="669"/>
        <end position="688"/>
    </location>
</feature>
<evidence type="ECO:0000256" key="7">
    <source>
        <dbReference type="ARBA" id="ARBA00023136"/>
    </source>
</evidence>
<dbReference type="GO" id="GO:0005524">
    <property type="term" value="F:ATP binding"/>
    <property type="evidence" value="ECO:0007669"/>
    <property type="project" value="UniProtKB-KW"/>
</dbReference>
<gene>
    <name evidence="10" type="ORF">GLAREA_12825</name>
</gene>
<dbReference type="CDD" id="cd03213">
    <property type="entry name" value="ABCG_EPDR"/>
    <property type="match status" value="1"/>
</dbReference>
<dbReference type="Pfam" id="PF19055">
    <property type="entry name" value="ABC2_membrane_7"/>
    <property type="match status" value="1"/>
</dbReference>
<dbReference type="EMBL" id="KE145365">
    <property type="protein sequence ID" value="EPE30102.1"/>
    <property type="molecule type" value="Genomic_DNA"/>
</dbReference>
<dbReference type="PANTHER" id="PTHR48041">
    <property type="entry name" value="ABC TRANSPORTER G FAMILY MEMBER 28"/>
    <property type="match status" value="1"/>
</dbReference>
<comment type="subcellular location">
    <subcellularLocation>
        <location evidence="1">Membrane</location>
        <topology evidence="1">Multi-pass membrane protein</topology>
    </subcellularLocation>
</comment>
<dbReference type="STRING" id="1116229.S3CUL3"/>
<keyword evidence="7 8" id="KW-0472">Membrane</keyword>
<dbReference type="GO" id="GO:0016887">
    <property type="term" value="F:ATP hydrolysis activity"/>
    <property type="evidence" value="ECO:0007669"/>
    <property type="project" value="InterPro"/>
</dbReference>
<evidence type="ECO:0000256" key="5">
    <source>
        <dbReference type="ARBA" id="ARBA00022840"/>
    </source>
</evidence>
<dbReference type="GO" id="GO:0016020">
    <property type="term" value="C:membrane"/>
    <property type="evidence" value="ECO:0007669"/>
    <property type="project" value="UniProtKB-SubCell"/>
</dbReference>
<dbReference type="InterPro" id="IPR017871">
    <property type="entry name" value="ABC_transporter-like_CS"/>
</dbReference>
<dbReference type="HOGENOM" id="CLU_000604_57_3_1"/>
<feature type="transmembrane region" description="Helical" evidence="8">
    <location>
        <begin position="899"/>
        <end position="920"/>
    </location>
</feature>
<keyword evidence="5" id="KW-0067">ATP-binding</keyword>